<dbReference type="SUPFAM" id="SSF89447">
    <property type="entry name" value="AbrB/MazE/MraZ-like"/>
    <property type="match status" value="1"/>
</dbReference>
<accession>A0A1Z2XP05</accession>
<dbReference type="Pfam" id="PF04014">
    <property type="entry name" value="MazE_antitoxin"/>
    <property type="match status" value="1"/>
</dbReference>
<evidence type="ECO:0000313" key="3">
    <source>
        <dbReference type="EMBL" id="QQR29454.1"/>
    </source>
</evidence>
<feature type="domain" description="SpoVT-AbrB" evidence="1">
    <location>
        <begin position="10"/>
        <end position="53"/>
    </location>
</feature>
<organism evidence="3 5">
    <name type="scientific">Acutalibacter muris</name>
    <dbReference type="NCBI Taxonomy" id="1796620"/>
    <lineage>
        <taxon>Bacteria</taxon>
        <taxon>Bacillati</taxon>
        <taxon>Bacillota</taxon>
        <taxon>Clostridia</taxon>
        <taxon>Eubacteriales</taxon>
        <taxon>Acutalibacteraceae</taxon>
        <taxon>Acutalibacter</taxon>
    </lineage>
</organism>
<proteinExistence type="predicted"/>
<dbReference type="SMART" id="SM00966">
    <property type="entry name" value="SpoVT_AbrB"/>
    <property type="match status" value="1"/>
</dbReference>
<sequence length="91" mass="9788">MLSNTFVDNAKIMAKGMVAIPKGVREALGVASGDRISFIVEDGAVRIVNSAVYAMQMLQNEMAGEAEQAGIISDEDVMALVKELRNEDEDV</sequence>
<reference evidence="2" key="1">
    <citation type="journal article" date="2017" name="Genome Announc.">
        <title>High-Quality Whole-Genome Sequences of the Oligo-Mouse-Microbiota Bacterial Community.</title>
        <authorList>
            <person name="Garzetti D."/>
            <person name="Brugiroux S."/>
            <person name="Bunk B."/>
            <person name="Pukall R."/>
            <person name="McCoy K.D."/>
            <person name="Macpherson A.J."/>
            <person name="Stecher B."/>
        </authorList>
    </citation>
    <scope>NUCLEOTIDE SEQUENCE</scope>
    <source>
        <strain evidence="2">KB18</strain>
    </source>
</reference>
<evidence type="ECO:0000313" key="5">
    <source>
        <dbReference type="Proteomes" id="UP000596035"/>
    </source>
</evidence>
<dbReference type="Proteomes" id="UP000196710">
    <property type="component" value="Chromosome"/>
</dbReference>
<dbReference type="GO" id="GO:0003677">
    <property type="term" value="F:DNA binding"/>
    <property type="evidence" value="ECO:0007669"/>
    <property type="project" value="UniProtKB-KW"/>
</dbReference>
<dbReference type="InterPro" id="IPR007159">
    <property type="entry name" value="SpoVT-AbrB_dom"/>
</dbReference>
<evidence type="ECO:0000313" key="4">
    <source>
        <dbReference type="Proteomes" id="UP000196710"/>
    </source>
</evidence>
<keyword evidence="3" id="KW-0238">DNA-binding</keyword>
<dbReference type="EMBL" id="CP021422">
    <property type="protein sequence ID" value="ASB40168.1"/>
    <property type="molecule type" value="Genomic_DNA"/>
</dbReference>
<keyword evidence="4" id="KW-1185">Reference proteome</keyword>
<dbReference type="InterPro" id="IPR037914">
    <property type="entry name" value="SpoVT-AbrB_sf"/>
</dbReference>
<evidence type="ECO:0000259" key="1">
    <source>
        <dbReference type="SMART" id="SM00966"/>
    </source>
</evidence>
<reference evidence="4" key="2">
    <citation type="submission" date="2017-05" db="EMBL/GenBank/DDBJ databases">
        <title>Improved OligoMM genomes.</title>
        <authorList>
            <person name="Garzetti D."/>
        </authorList>
    </citation>
    <scope>NUCLEOTIDE SEQUENCE [LARGE SCALE GENOMIC DNA]</scope>
    <source>
        <strain evidence="4">KB18</strain>
    </source>
</reference>
<protein>
    <submittedName>
        <fullName evidence="2">AbrB family transcriptional regulator</fullName>
    </submittedName>
    <submittedName>
        <fullName evidence="3">AbrB/MazE/SpoVT family DNA-binding domain-containing protein</fullName>
    </submittedName>
</protein>
<dbReference type="KEGG" id="amur:ADH66_05540"/>
<dbReference type="Proteomes" id="UP000596035">
    <property type="component" value="Chromosome"/>
</dbReference>
<dbReference type="AlphaFoldDB" id="A0A1Z2XP05"/>
<name>A0A1Z2XP05_9FIRM</name>
<evidence type="ECO:0000313" key="2">
    <source>
        <dbReference type="EMBL" id="ASB40168.1"/>
    </source>
</evidence>
<reference evidence="3 5" key="3">
    <citation type="submission" date="2020-11" db="EMBL/GenBank/DDBJ databases">
        <title>Closed and high quality bacterial genomes of the OMM12 community.</title>
        <authorList>
            <person name="Marbouty M."/>
            <person name="Lamy-Besnier Q."/>
            <person name="Debarbieux L."/>
            <person name="Koszul R."/>
        </authorList>
    </citation>
    <scope>NUCLEOTIDE SEQUENCE [LARGE SCALE GENOMIC DNA]</scope>
    <source>
        <strain evidence="3 5">KB18</strain>
    </source>
</reference>
<dbReference type="EMBL" id="CP065321">
    <property type="protein sequence ID" value="QQR29454.1"/>
    <property type="molecule type" value="Genomic_DNA"/>
</dbReference>
<dbReference type="Gene3D" id="2.10.260.10">
    <property type="match status" value="1"/>
</dbReference>
<dbReference type="RefSeq" id="WP_066534635.1">
    <property type="nucleotide sequence ID" value="NZ_CP021422.1"/>
</dbReference>
<dbReference type="NCBIfam" id="TIGR01439">
    <property type="entry name" value="lp_hng_hel_AbrB"/>
    <property type="match status" value="1"/>
</dbReference>
<gene>
    <name evidence="2" type="ORF">ADH66_05540</name>
    <name evidence="3" type="ORF">I5Q82_15620</name>
</gene>